<feature type="transmembrane region" description="Helical" evidence="6">
    <location>
        <begin position="273"/>
        <end position="293"/>
    </location>
</feature>
<evidence type="ECO:0000256" key="1">
    <source>
        <dbReference type="ARBA" id="ARBA00004651"/>
    </source>
</evidence>
<dbReference type="Pfam" id="PF13567">
    <property type="entry name" value="DUF4131"/>
    <property type="match status" value="1"/>
</dbReference>
<feature type="transmembrane region" description="Helical" evidence="6">
    <location>
        <begin position="347"/>
        <end position="364"/>
    </location>
</feature>
<evidence type="ECO:0000313" key="9">
    <source>
        <dbReference type="EMBL" id="MEP0816736.1"/>
    </source>
</evidence>
<dbReference type="EMBL" id="JAMPKM010000003">
    <property type="protein sequence ID" value="MEP0816736.1"/>
    <property type="molecule type" value="Genomic_DNA"/>
</dbReference>
<feature type="transmembrane region" description="Helical" evidence="6">
    <location>
        <begin position="25"/>
        <end position="43"/>
    </location>
</feature>
<accession>A0ABV0J4N2</accession>
<dbReference type="Pfam" id="PF03772">
    <property type="entry name" value="Competence"/>
    <property type="match status" value="1"/>
</dbReference>
<feature type="domain" description="DUF4131" evidence="8">
    <location>
        <begin position="25"/>
        <end position="214"/>
    </location>
</feature>
<feature type="transmembrane region" description="Helical" evidence="6">
    <location>
        <begin position="446"/>
        <end position="468"/>
    </location>
</feature>
<keyword evidence="4 6" id="KW-1133">Transmembrane helix</keyword>
<name>A0ABV0J4N2_9CYAN</name>
<dbReference type="PANTHER" id="PTHR30619">
    <property type="entry name" value="DNA INTERNALIZATION/COMPETENCE PROTEIN COMEC/REC2"/>
    <property type="match status" value="1"/>
</dbReference>
<dbReference type="Proteomes" id="UP001464891">
    <property type="component" value="Unassembled WGS sequence"/>
</dbReference>
<feature type="transmembrane region" description="Helical" evidence="6">
    <location>
        <begin position="417"/>
        <end position="434"/>
    </location>
</feature>
<dbReference type="PANTHER" id="PTHR30619:SF1">
    <property type="entry name" value="RECOMBINATION PROTEIN 2"/>
    <property type="match status" value="1"/>
</dbReference>
<evidence type="ECO:0000313" key="10">
    <source>
        <dbReference type="Proteomes" id="UP001464891"/>
    </source>
</evidence>
<dbReference type="NCBIfam" id="TIGR00360">
    <property type="entry name" value="ComEC_N-term"/>
    <property type="match status" value="1"/>
</dbReference>
<evidence type="ECO:0000256" key="4">
    <source>
        <dbReference type="ARBA" id="ARBA00022989"/>
    </source>
</evidence>
<feature type="transmembrane region" description="Helical" evidence="6">
    <location>
        <begin position="488"/>
        <end position="510"/>
    </location>
</feature>
<organism evidence="9 10">
    <name type="scientific">Trichocoleus desertorum GB2-A4</name>
    <dbReference type="NCBI Taxonomy" id="2933944"/>
    <lineage>
        <taxon>Bacteria</taxon>
        <taxon>Bacillati</taxon>
        <taxon>Cyanobacteriota</taxon>
        <taxon>Cyanophyceae</taxon>
        <taxon>Leptolyngbyales</taxon>
        <taxon>Trichocoleusaceae</taxon>
        <taxon>Trichocoleus</taxon>
    </lineage>
</organism>
<feature type="transmembrane region" description="Helical" evidence="6">
    <location>
        <begin position="370"/>
        <end position="388"/>
    </location>
</feature>
<keyword evidence="3 6" id="KW-0812">Transmembrane</keyword>
<proteinExistence type="predicted"/>
<evidence type="ECO:0000256" key="3">
    <source>
        <dbReference type="ARBA" id="ARBA00022692"/>
    </source>
</evidence>
<evidence type="ECO:0000256" key="6">
    <source>
        <dbReference type="SAM" id="Phobius"/>
    </source>
</evidence>
<evidence type="ECO:0000256" key="5">
    <source>
        <dbReference type="ARBA" id="ARBA00023136"/>
    </source>
</evidence>
<gene>
    <name evidence="9" type="ORF">NC998_06475</name>
</gene>
<dbReference type="RefSeq" id="WP_199299169.1">
    <property type="nucleotide sequence ID" value="NZ_JAMPKM010000003.1"/>
</dbReference>
<sequence>MTLAGIILCFAYILGLLITTIPGGGYLLLGLGIVAALLARQRFAIPPAIARSLRLPESWQLKWNPKVCIAAGLVGLLASLYFQARTPYPAANDVSKLISSSSVNSEQIVTVQGKVIGSPRLTRSGRSQFWMKATQVSQVIVPAQVANSNQAVSGNLYVTLPLLQGTGLRSGQAIAVTGKLYEPKPAQNPGEFDFRAYLAQEGGFAGLSGRQISLTPGTPIPQWGWWAIRQKIIQTQVRWLGSPEGPLVSSMVLGSRAVDLPYDIKDQFAKIGLAHALAASGFQTSLILGLVLVLTRRFPARMQIISGTGALAIFVGLAGLQPAVLRAALMGFAALVALGTQRKIKPLGSLLVAATFLLLWNPLWIWDLGFQLSLLATLGLLVTVPPVIKRLDWLPPAIATLIAVPIAAYLWTLPLQLYAFGLVSPYSIVVNFLTTPLISIISIGGVVSALAALVWPLAGSAIAWLLYYPTHGLIAIVDFFSRLPGNSIAVGTISTLQLAVLYGLICLAWLQTWWQRRWWAAGLIAVGLIVLPVWYSYTTLFRATVLATSGEPILVVQDQSRVGLVNSGNEAIASLTVLPFLQKQGINQVDWAVATDTQHNHQGWSQIVDQLPIKAFYTSAASKVRASDRPPAIASDQKAVPLPSLAAQKHYQLLASGQTIQIGSTAVQPVSTDLAVWAFKLYDQPWIWLSHLKSSEQNALVESGQLAPAQVLWWTGEPLTNSLLKAIQPQIAIASATSIDPDTLAQLRQKKIEVYWTGRDGALQWQPNQGLTRTLESTENEVPLL</sequence>
<keyword evidence="5 6" id="KW-0472">Membrane</keyword>
<comment type="subcellular location">
    <subcellularLocation>
        <location evidence="1">Cell membrane</location>
        <topology evidence="1">Multi-pass membrane protein</topology>
    </subcellularLocation>
</comment>
<dbReference type="InterPro" id="IPR052159">
    <property type="entry name" value="Competence_DNA_uptake"/>
</dbReference>
<evidence type="ECO:0000259" key="8">
    <source>
        <dbReference type="Pfam" id="PF13567"/>
    </source>
</evidence>
<dbReference type="InterPro" id="IPR025405">
    <property type="entry name" value="DUF4131"/>
</dbReference>
<feature type="domain" description="ComEC/Rec2-related protein" evidence="7">
    <location>
        <begin position="251"/>
        <end position="513"/>
    </location>
</feature>
<keyword evidence="10" id="KW-1185">Reference proteome</keyword>
<evidence type="ECO:0000259" key="7">
    <source>
        <dbReference type="Pfam" id="PF03772"/>
    </source>
</evidence>
<feature type="transmembrane region" description="Helical" evidence="6">
    <location>
        <begin position="300"/>
        <end position="317"/>
    </location>
</feature>
<feature type="transmembrane region" description="Helical" evidence="6">
    <location>
        <begin position="517"/>
        <end position="537"/>
    </location>
</feature>
<keyword evidence="2" id="KW-1003">Cell membrane</keyword>
<evidence type="ECO:0000256" key="2">
    <source>
        <dbReference type="ARBA" id="ARBA00022475"/>
    </source>
</evidence>
<comment type="caution">
    <text evidence="9">The sequence shown here is derived from an EMBL/GenBank/DDBJ whole genome shotgun (WGS) entry which is preliminary data.</text>
</comment>
<protein>
    <submittedName>
        <fullName evidence="9">ComEC/Rec2 family competence protein</fullName>
    </submittedName>
</protein>
<feature type="transmembrane region" description="Helical" evidence="6">
    <location>
        <begin position="393"/>
        <end position="411"/>
    </location>
</feature>
<reference evidence="9 10" key="1">
    <citation type="submission" date="2022-04" db="EMBL/GenBank/DDBJ databases">
        <title>Positive selection, recombination, and allopatry shape intraspecific diversity of widespread and dominant cyanobacteria.</title>
        <authorList>
            <person name="Wei J."/>
            <person name="Shu W."/>
            <person name="Hu C."/>
        </authorList>
    </citation>
    <scope>NUCLEOTIDE SEQUENCE [LARGE SCALE GENOMIC DNA]</scope>
    <source>
        <strain evidence="9 10">GB2-A4</strain>
    </source>
</reference>
<dbReference type="InterPro" id="IPR004477">
    <property type="entry name" value="ComEC_N"/>
</dbReference>